<dbReference type="Gene3D" id="3.40.50.720">
    <property type="entry name" value="NAD(P)-binding Rossmann-like Domain"/>
    <property type="match status" value="1"/>
</dbReference>
<dbReference type="GO" id="GO:0000166">
    <property type="term" value="F:nucleotide binding"/>
    <property type="evidence" value="ECO:0007669"/>
    <property type="project" value="InterPro"/>
</dbReference>
<comment type="caution">
    <text evidence="3">The sequence shown here is derived from an EMBL/GenBank/DDBJ whole genome shotgun (WGS) entry which is preliminary data.</text>
</comment>
<dbReference type="InterPro" id="IPR000683">
    <property type="entry name" value="Gfo/Idh/MocA-like_OxRdtase_N"/>
</dbReference>
<reference evidence="4" key="1">
    <citation type="submission" date="2018-12" db="EMBL/GenBank/DDBJ databases">
        <title>Tengunoibacter tsumagoiensis gen. nov., sp. nov., Dictyobacter kobayashii sp. nov., D. alpinus sp. nov., and D. joshuensis sp. nov. and description of Dictyobacteraceae fam. nov. within the order Ktedonobacterales isolated from Tengu-no-mugimeshi.</title>
        <authorList>
            <person name="Wang C.M."/>
            <person name="Zheng Y."/>
            <person name="Sakai Y."/>
            <person name="Toyoda A."/>
            <person name="Minakuchi Y."/>
            <person name="Abe K."/>
            <person name="Yokota A."/>
            <person name="Yabe S."/>
        </authorList>
    </citation>
    <scope>NUCLEOTIDE SEQUENCE [LARGE SCALE GENOMIC DNA]</scope>
    <source>
        <strain evidence="4">Uno16</strain>
    </source>
</reference>
<gene>
    <name evidence="3" type="ORF">KDA_72950</name>
</gene>
<proteinExistence type="predicted"/>
<accession>A0A402BKE5</accession>
<dbReference type="OrthoDB" id="9815825at2"/>
<evidence type="ECO:0000313" key="3">
    <source>
        <dbReference type="EMBL" id="GCE31811.1"/>
    </source>
</evidence>
<dbReference type="PANTHER" id="PTHR43249:SF1">
    <property type="entry name" value="D-GLUCOSIDE 3-DEHYDROGENASE"/>
    <property type="match status" value="1"/>
</dbReference>
<dbReference type="PANTHER" id="PTHR43249">
    <property type="entry name" value="UDP-N-ACETYL-2-AMINO-2-DEOXY-D-GLUCURONATE OXIDASE"/>
    <property type="match status" value="1"/>
</dbReference>
<dbReference type="InterPro" id="IPR055170">
    <property type="entry name" value="GFO_IDH_MocA-like_dom"/>
</dbReference>
<dbReference type="SUPFAM" id="SSF55347">
    <property type="entry name" value="Glyceraldehyde-3-phosphate dehydrogenase-like, C-terminal domain"/>
    <property type="match status" value="1"/>
</dbReference>
<organism evidence="3 4">
    <name type="scientific">Dictyobacter alpinus</name>
    <dbReference type="NCBI Taxonomy" id="2014873"/>
    <lineage>
        <taxon>Bacteria</taxon>
        <taxon>Bacillati</taxon>
        <taxon>Chloroflexota</taxon>
        <taxon>Ktedonobacteria</taxon>
        <taxon>Ktedonobacterales</taxon>
        <taxon>Dictyobacteraceae</taxon>
        <taxon>Dictyobacter</taxon>
    </lineage>
</organism>
<evidence type="ECO:0000313" key="4">
    <source>
        <dbReference type="Proteomes" id="UP000287171"/>
    </source>
</evidence>
<dbReference type="EMBL" id="BIFT01000002">
    <property type="protein sequence ID" value="GCE31811.1"/>
    <property type="molecule type" value="Genomic_DNA"/>
</dbReference>
<protein>
    <submittedName>
        <fullName evidence="3">Oxidoreductase</fullName>
    </submittedName>
</protein>
<sequence length="352" mass="38154">MEKLRFGIVGCGVIGPTHAEAIRSLDSAELVAVADIVPEKAQKLADKFHVKSYNSLQEMLAAEQLDVVDVCTPSGMHGEHACQIMRAGSNVIIEKPMEIRHDRIEEILRVQKETGKKLAVISQHRFDEASLQVHKLIEEKQLGRLVLGNAVVPWWRSQKYYDSGAWRGTWELDGGGILMNQSIHSIDILQWLMGPVKSIHAYTDTLVHTMETEDVAVAVLRFANGALGTIAATTGAYPGVTTRIEVCGDKGSAVIEDDRLGYLHLASQDGEEVGPYGGGAKKSEVVKPEKAATASDPAALQASTHAAQIENMIQAIQQNGTPLVDGNAARHPVEIILGIYESARTGKEITLL</sequence>
<dbReference type="InterPro" id="IPR052515">
    <property type="entry name" value="Gfo/Idh/MocA_Oxidoreductase"/>
</dbReference>
<dbReference type="RefSeq" id="WP_126631741.1">
    <property type="nucleotide sequence ID" value="NZ_BIFT01000002.1"/>
</dbReference>
<evidence type="ECO:0000259" key="2">
    <source>
        <dbReference type="Pfam" id="PF22725"/>
    </source>
</evidence>
<keyword evidence="4" id="KW-1185">Reference proteome</keyword>
<dbReference type="SUPFAM" id="SSF51735">
    <property type="entry name" value="NAD(P)-binding Rossmann-fold domains"/>
    <property type="match status" value="1"/>
</dbReference>
<evidence type="ECO:0000259" key="1">
    <source>
        <dbReference type="Pfam" id="PF01408"/>
    </source>
</evidence>
<dbReference type="Pfam" id="PF01408">
    <property type="entry name" value="GFO_IDH_MocA"/>
    <property type="match status" value="1"/>
</dbReference>
<dbReference type="InterPro" id="IPR036291">
    <property type="entry name" value="NAD(P)-bd_dom_sf"/>
</dbReference>
<dbReference type="AlphaFoldDB" id="A0A402BKE5"/>
<dbReference type="Pfam" id="PF22725">
    <property type="entry name" value="GFO_IDH_MocA_C3"/>
    <property type="match status" value="1"/>
</dbReference>
<feature type="domain" description="Gfo/Idh/MocA-like oxidoreductase N-terminal" evidence="1">
    <location>
        <begin position="4"/>
        <end position="120"/>
    </location>
</feature>
<dbReference type="Gene3D" id="3.30.360.10">
    <property type="entry name" value="Dihydrodipicolinate Reductase, domain 2"/>
    <property type="match status" value="1"/>
</dbReference>
<name>A0A402BKE5_9CHLR</name>
<dbReference type="Proteomes" id="UP000287171">
    <property type="component" value="Unassembled WGS sequence"/>
</dbReference>
<feature type="domain" description="GFO/IDH/MocA-like oxidoreductase" evidence="2">
    <location>
        <begin position="131"/>
        <end position="253"/>
    </location>
</feature>